<dbReference type="Pfam" id="PF03079">
    <property type="entry name" value="ARD"/>
    <property type="match status" value="1"/>
</dbReference>
<evidence type="ECO:0000256" key="5">
    <source>
        <dbReference type="ARBA" id="ARBA00022964"/>
    </source>
</evidence>
<dbReference type="InterPro" id="IPR011051">
    <property type="entry name" value="RmlC_Cupin_sf"/>
</dbReference>
<proteinExistence type="inferred from homology"/>
<dbReference type="GO" id="GO:0019284">
    <property type="term" value="P:L-methionine salvage from S-adenosylmethionine"/>
    <property type="evidence" value="ECO:0007669"/>
    <property type="project" value="InterPro"/>
</dbReference>
<dbReference type="GO" id="GO:0010309">
    <property type="term" value="F:acireductone dioxygenase [iron(II)-requiring] activity"/>
    <property type="evidence" value="ECO:0007669"/>
    <property type="project" value="UniProtKB-UniRule"/>
</dbReference>
<feature type="binding site" evidence="9">
    <location>
        <position position="106"/>
    </location>
    <ligand>
        <name>Ni(2+)</name>
        <dbReference type="ChEBI" id="CHEBI:49786"/>
    </ligand>
</feature>
<comment type="cofactor">
    <cofactor evidence="9">
        <name>Fe(2+)</name>
        <dbReference type="ChEBI" id="CHEBI:29033"/>
    </cofactor>
    <text evidence="9">Binds 1 Fe(2+) cation per monomer.</text>
</comment>
<feature type="binding site" evidence="9">
    <location>
        <position position="145"/>
    </location>
    <ligand>
        <name>Ni(2+)</name>
        <dbReference type="ChEBI" id="CHEBI:49786"/>
    </ligand>
</feature>
<comment type="catalytic activity">
    <reaction evidence="9">
        <text>1,2-dihydroxy-5-(methylsulfanyl)pent-1-en-3-one + O2 = 3-(methylsulfanyl)propanoate + CO + formate + 2 H(+)</text>
        <dbReference type="Rhea" id="RHEA:14161"/>
        <dbReference type="ChEBI" id="CHEBI:15378"/>
        <dbReference type="ChEBI" id="CHEBI:15379"/>
        <dbReference type="ChEBI" id="CHEBI:15740"/>
        <dbReference type="ChEBI" id="CHEBI:17245"/>
        <dbReference type="ChEBI" id="CHEBI:49016"/>
        <dbReference type="ChEBI" id="CHEBI:49252"/>
        <dbReference type="EC" id="1.13.11.53"/>
    </reaction>
</comment>
<evidence type="ECO:0000313" key="10">
    <source>
        <dbReference type="EMBL" id="MBE9021067.1"/>
    </source>
</evidence>
<dbReference type="GO" id="GO:0019509">
    <property type="term" value="P:L-methionine salvage from methylthioadenosine"/>
    <property type="evidence" value="ECO:0007669"/>
    <property type="project" value="UniProtKB-UniRule"/>
</dbReference>
<feature type="binding site" evidence="9">
    <location>
        <position position="145"/>
    </location>
    <ligand>
        <name>Fe(2+)</name>
        <dbReference type="ChEBI" id="CHEBI:29033"/>
    </ligand>
</feature>
<keyword evidence="11" id="KW-1185">Reference proteome</keyword>
<protein>
    <recommendedName>
        <fullName evidence="9">Acireductone dioxygenase</fullName>
    </recommendedName>
    <alternativeName>
        <fullName evidence="9">1,2-dihydroxy-3-keto-5-methylthiopentene dioxygenase</fullName>
        <shortName evidence="9">DHK-MTPene dioxygenase</shortName>
    </alternativeName>
    <alternativeName>
        <fullName evidence="9">Acireductone dioxygenase (Fe(2+)-requiring)</fullName>
        <shortName evidence="9">ARD'</shortName>
        <shortName evidence="9">Fe-ARD</shortName>
        <ecNumber evidence="9">1.13.11.54</ecNumber>
    </alternativeName>
    <alternativeName>
        <fullName evidence="9">Acireductone dioxygenase (Ni(2+)-requiring)</fullName>
        <shortName evidence="9">ARD</shortName>
        <shortName evidence="9">Ni-ARD</shortName>
        <ecNumber evidence="9">1.13.11.53</ecNumber>
    </alternativeName>
</protein>
<keyword evidence="8 9" id="KW-0486">Methionine biosynthesis</keyword>
<comment type="caution">
    <text evidence="10">The sequence shown here is derived from an EMBL/GenBank/DDBJ whole genome shotgun (WGS) entry which is preliminary data.</text>
</comment>
<dbReference type="EMBL" id="JADEXS010000006">
    <property type="protein sequence ID" value="MBE9021067.1"/>
    <property type="molecule type" value="Genomic_DNA"/>
</dbReference>
<dbReference type="AlphaFoldDB" id="A0A8J7A446"/>
<feature type="binding site" evidence="9">
    <location>
        <position position="102"/>
    </location>
    <ligand>
        <name>Fe(2+)</name>
        <dbReference type="ChEBI" id="CHEBI:29033"/>
    </ligand>
</feature>
<dbReference type="Proteomes" id="UP000622533">
    <property type="component" value="Unassembled WGS sequence"/>
</dbReference>
<dbReference type="InterPro" id="IPR023956">
    <property type="entry name" value="ARD_bac"/>
</dbReference>
<evidence type="ECO:0000256" key="6">
    <source>
        <dbReference type="ARBA" id="ARBA00023002"/>
    </source>
</evidence>
<feature type="binding site" evidence="9">
    <location>
        <position position="102"/>
    </location>
    <ligand>
        <name>Ni(2+)</name>
        <dbReference type="ChEBI" id="CHEBI:49786"/>
    </ligand>
</feature>
<dbReference type="GO" id="GO:0010308">
    <property type="term" value="F:acireductone dioxygenase (Ni2+-requiring) activity"/>
    <property type="evidence" value="ECO:0007669"/>
    <property type="project" value="UniProtKB-UniRule"/>
</dbReference>
<dbReference type="SUPFAM" id="SSF51182">
    <property type="entry name" value="RmlC-like cupins"/>
    <property type="match status" value="1"/>
</dbReference>
<dbReference type="GO" id="GO:0016151">
    <property type="term" value="F:nickel cation binding"/>
    <property type="evidence" value="ECO:0007669"/>
    <property type="project" value="UniProtKB-UniRule"/>
</dbReference>
<dbReference type="EC" id="1.13.11.53" evidence="9"/>
<dbReference type="GO" id="GO:0005506">
    <property type="term" value="F:iron ion binding"/>
    <property type="evidence" value="ECO:0007669"/>
    <property type="project" value="UniProtKB-UniRule"/>
</dbReference>
<evidence type="ECO:0000256" key="8">
    <source>
        <dbReference type="ARBA" id="ARBA00023167"/>
    </source>
</evidence>
<feature type="site" description="May play a role in transmitting local conformational changes" evidence="9">
    <location>
        <position position="105"/>
    </location>
</feature>
<evidence type="ECO:0000313" key="11">
    <source>
        <dbReference type="Proteomes" id="UP000622533"/>
    </source>
</evidence>
<dbReference type="EC" id="1.13.11.54" evidence="9"/>
<gene>
    <name evidence="9" type="primary">mtnD</name>
    <name evidence="10" type="ORF">IQ276_00925</name>
</gene>
<dbReference type="CDD" id="cd02232">
    <property type="entry name" value="cupin_ARD"/>
    <property type="match status" value="1"/>
</dbReference>
<comment type="similarity">
    <text evidence="9">Belongs to the acireductone dioxygenase (ARD) family.</text>
</comment>
<dbReference type="HAMAP" id="MF_01682">
    <property type="entry name" value="Salvage_MtnD"/>
    <property type="match status" value="1"/>
</dbReference>
<comment type="catalytic activity">
    <reaction evidence="1 9">
        <text>1,2-dihydroxy-5-(methylsulfanyl)pent-1-en-3-one + O2 = 4-methylsulfanyl-2-oxobutanoate + formate + 2 H(+)</text>
        <dbReference type="Rhea" id="RHEA:24504"/>
        <dbReference type="ChEBI" id="CHEBI:15378"/>
        <dbReference type="ChEBI" id="CHEBI:15379"/>
        <dbReference type="ChEBI" id="CHEBI:15740"/>
        <dbReference type="ChEBI" id="CHEBI:16723"/>
        <dbReference type="ChEBI" id="CHEBI:49252"/>
        <dbReference type="EC" id="1.13.11.54"/>
    </reaction>
</comment>
<dbReference type="PANTHER" id="PTHR23418">
    <property type="entry name" value="ACIREDUCTONE DIOXYGENASE"/>
    <property type="match status" value="1"/>
</dbReference>
<keyword evidence="6 9" id="KW-0560">Oxidoreductase</keyword>
<evidence type="ECO:0000256" key="2">
    <source>
        <dbReference type="ARBA" id="ARBA00022596"/>
    </source>
</evidence>
<keyword evidence="2 9" id="KW-0533">Nickel</keyword>
<feature type="binding site" evidence="9">
    <location>
        <position position="100"/>
    </location>
    <ligand>
        <name>Fe(2+)</name>
        <dbReference type="ChEBI" id="CHEBI:29033"/>
    </ligand>
</feature>
<dbReference type="PANTHER" id="PTHR23418:SF0">
    <property type="entry name" value="ACIREDUCTONE DIOXYGENASE"/>
    <property type="match status" value="1"/>
</dbReference>
<comment type="cofactor">
    <cofactor evidence="9">
        <name>Ni(2+)</name>
        <dbReference type="ChEBI" id="CHEBI:49786"/>
    </cofactor>
    <text evidence="9">Binds 1 nickel ion per monomer.</text>
</comment>
<evidence type="ECO:0000256" key="4">
    <source>
        <dbReference type="ARBA" id="ARBA00022723"/>
    </source>
</evidence>
<keyword evidence="7 9" id="KW-0408">Iron</keyword>
<dbReference type="InterPro" id="IPR014710">
    <property type="entry name" value="RmlC-like_jellyroll"/>
</dbReference>
<feature type="binding site" evidence="9">
    <location>
        <position position="100"/>
    </location>
    <ligand>
        <name>Ni(2+)</name>
        <dbReference type="ChEBI" id="CHEBI:49786"/>
    </ligand>
</feature>
<evidence type="ECO:0000256" key="3">
    <source>
        <dbReference type="ARBA" id="ARBA00022605"/>
    </source>
</evidence>
<dbReference type="Gene3D" id="2.60.120.10">
    <property type="entry name" value="Jelly Rolls"/>
    <property type="match status" value="1"/>
</dbReference>
<dbReference type="UniPathway" id="UPA00904">
    <property type="reaction ID" value="UER00878"/>
</dbReference>
<evidence type="ECO:0000256" key="7">
    <source>
        <dbReference type="ARBA" id="ARBA00023004"/>
    </source>
</evidence>
<reference evidence="10" key="1">
    <citation type="submission" date="2020-10" db="EMBL/GenBank/DDBJ databases">
        <authorList>
            <person name="Castelo-Branco R."/>
            <person name="Eusebio N."/>
            <person name="Adriana R."/>
            <person name="Vieira A."/>
            <person name="Brugerolle De Fraissinette N."/>
            <person name="Rezende De Castro R."/>
            <person name="Schneider M.P."/>
            <person name="Vasconcelos V."/>
            <person name="Leao P.N."/>
        </authorList>
    </citation>
    <scope>NUCLEOTIDE SEQUENCE</scope>
    <source>
        <strain evidence="10">LEGE 12446</strain>
    </source>
</reference>
<keyword evidence="3 9" id="KW-0028">Amino-acid biosynthesis</keyword>
<dbReference type="InterPro" id="IPR004313">
    <property type="entry name" value="ARD"/>
</dbReference>
<feature type="site" description="Important to generate the dianion" evidence="9">
    <location>
        <position position="108"/>
    </location>
</feature>
<keyword evidence="4 9" id="KW-0479">Metal-binding</keyword>
<comment type="pathway">
    <text evidence="9">Amino-acid biosynthesis; L-methionine biosynthesis via salvage pathway; L-methionine from S-methyl-5-thio-alpha-D-ribose 1-phosphate: step 5/6.</text>
</comment>
<organism evidence="10 11">
    <name type="scientific">Desmonostoc muscorum LEGE 12446</name>
    <dbReference type="NCBI Taxonomy" id="1828758"/>
    <lineage>
        <taxon>Bacteria</taxon>
        <taxon>Bacillati</taxon>
        <taxon>Cyanobacteriota</taxon>
        <taxon>Cyanophyceae</taxon>
        <taxon>Nostocales</taxon>
        <taxon>Nostocaceae</taxon>
        <taxon>Desmonostoc</taxon>
    </lineage>
</organism>
<evidence type="ECO:0000256" key="9">
    <source>
        <dbReference type="HAMAP-Rule" id="MF_01682"/>
    </source>
</evidence>
<dbReference type="RefSeq" id="WP_193912905.1">
    <property type="nucleotide sequence ID" value="NZ_JADEXS020000001.1"/>
</dbReference>
<keyword evidence="5 9" id="KW-0223">Dioxygenase</keyword>
<sequence length="186" mass="21248">MAILKLEDGTVYTEFKDIAQELASLKVQLNRWTLGDNPQLHRLLAKDSLNKEEEEEVLKTLDGYFEQIKETAGYQRRDLVVVHPEIPNLDALLKDYVKIHTHADDEVRYIIDGESVFGFVRPDDSQVELTLQAEDYINLPAGTIHWGCVTPARRLKAIRYFTSPEGWAANYTGTAIRFRQAALETV</sequence>
<comment type="function">
    <text evidence="9">Catalyzes 2 different reactions between oxygene and the acireductone 1,2-dihydroxy-3-keto-5-methylthiopentene (DHK-MTPene) depending upon the metal bound in the active site. Fe-containing acireductone dioxygenase (Fe-ARD) produces formate and 2-keto-4-methylthiobutyrate (KMTB), the alpha-ketoacid precursor of methionine in the methionine recycle pathway. Ni-containing acireductone dioxygenase (Ni-ARD) produces methylthiopropionate, carbon monoxide and formate, and does not lie on the methionine recycle pathway.</text>
</comment>
<comment type="caution">
    <text evidence="9">Lacks conserved residue(s) required for the propagation of feature annotation.</text>
</comment>
<name>A0A8J7A446_DESMC</name>
<evidence type="ECO:0000256" key="1">
    <source>
        <dbReference type="ARBA" id="ARBA00000428"/>
    </source>
</evidence>
<comment type="subunit">
    <text evidence="9">Monomer.</text>
</comment>
<feature type="binding site" evidence="9">
    <location>
        <position position="106"/>
    </location>
    <ligand>
        <name>Fe(2+)</name>
        <dbReference type="ChEBI" id="CHEBI:29033"/>
    </ligand>
</feature>
<accession>A0A8J7A446</accession>